<comment type="caution">
    <text evidence="2">The sequence shown here is derived from an EMBL/GenBank/DDBJ whole genome shotgun (WGS) entry which is preliminary data.</text>
</comment>
<gene>
    <name evidence="2" type="ORF">CG710_007990</name>
</gene>
<evidence type="ECO:0000313" key="2">
    <source>
        <dbReference type="EMBL" id="RDY31775.1"/>
    </source>
</evidence>
<keyword evidence="3" id="KW-1185">Reference proteome</keyword>
<protein>
    <submittedName>
        <fullName evidence="2">Uncharacterized protein</fullName>
    </submittedName>
</protein>
<dbReference type="OrthoDB" id="2041967at2"/>
<reference evidence="2 3" key="1">
    <citation type="journal article" date="2017" name="Genome Announc.">
        <title>Draft Genome Sequence of a Sporulating and Motile Strain of Lachnotalea glycerini Isolated from Water in Quebec City, Canada.</title>
        <authorList>
            <person name="Maheux A.F."/>
            <person name="Boudreau D.K."/>
            <person name="Berube E."/>
            <person name="Boissinot M."/>
            <person name="Raymond F."/>
            <person name="Brodeur S."/>
            <person name="Corbeil J."/>
            <person name="Isabel S."/>
            <person name="Omar R.F."/>
            <person name="Bergeron M.G."/>
        </authorList>
    </citation>
    <scope>NUCLEOTIDE SEQUENCE [LARGE SCALE GENOMIC DNA]</scope>
    <source>
        <strain evidence="2 3">CCRI-19302</strain>
    </source>
</reference>
<feature type="transmembrane region" description="Helical" evidence="1">
    <location>
        <begin position="12"/>
        <end position="34"/>
    </location>
</feature>
<dbReference type="Proteomes" id="UP000216411">
    <property type="component" value="Unassembled WGS sequence"/>
</dbReference>
<evidence type="ECO:0000313" key="3">
    <source>
        <dbReference type="Proteomes" id="UP000216411"/>
    </source>
</evidence>
<dbReference type="RefSeq" id="WP_094377200.1">
    <property type="nucleotide sequence ID" value="NZ_NOKA02000010.1"/>
</dbReference>
<keyword evidence="1" id="KW-1133">Transmembrane helix</keyword>
<accession>A0A371JGD0</accession>
<proteinExistence type="predicted"/>
<keyword evidence="1" id="KW-0812">Transmembrane</keyword>
<keyword evidence="1" id="KW-0472">Membrane</keyword>
<dbReference type="AlphaFoldDB" id="A0A371JGD0"/>
<evidence type="ECO:0000256" key="1">
    <source>
        <dbReference type="SAM" id="Phobius"/>
    </source>
</evidence>
<dbReference type="EMBL" id="NOKA02000010">
    <property type="protein sequence ID" value="RDY31775.1"/>
    <property type="molecule type" value="Genomic_DNA"/>
</dbReference>
<name>A0A371JGD0_9FIRM</name>
<organism evidence="2 3">
    <name type="scientific">Lachnotalea glycerini</name>
    <dbReference type="NCBI Taxonomy" id="1763509"/>
    <lineage>
        <taxon>Bacteria</taxon>
        <taxon>Bacillati</taxon>
        <taxon>Bacillota</taxon>
        <taxon>Clostridia</taxon>
        <taxon>Lachnospirales</taxon>
        <taxon>Lachnospiraceae</taxon>
        <taxon>Lachnotalea</taxon>
    </lineage>
</organism>
<feature type="transmembrane region" description="Helical" evidence="1">
    <location>
        <begin position="187"/>
        <end position="207"/>
    </location>
</feature>
<sequence>MKDRIIGLLESYGKLIVISGIVIAALGLAVSYVFPNTVINTTDINVIEGSEFSIPLPPNSFVEYQCNSGTKPLNGIQVWISKQGAEFTDGKVIYEVYDSNGTLLGTGEQLLKDVDDPQYVYLPFTNMSECNGVLTIKFYFTGSEDAYPALIANKEVEIKDEYASTSVNGKRIEGNLKSSYIYFYHTYPLVFDLKVMLAIFVSVFFTLESKKKQKVIKHYE</sequence>